<evidence type="ECO:0000256" key="11">
    <source>
        <dbReference type="ARBA" id="ARBA00022777"/>
    </source>
</evidence>
<evidence type="ECO:0000256" key="12">
    <source>
        <dbReference type="ARBA" id="ARBA00022989"/>
    </source>
</evidence>
<dbReference type="Proteomes" id="UP000321258">
    <property type="component" value="Unassembled WGS sequence"/>
</dbReference>
<dbReference type="CDD" id="cd00130">
    <property type="entry name" value="PAS"/>
    <property type="match status" value="4"/>
</dbReference>
<keyword evidence="7" id="KW-0808">Transferase</keyword>
<dbReference type="EMBL" id="BJZT01000049">
    <property type="protein sequence ID" value="GEP01734.1"/>
    <property type="molecule type" value="Genomic_DNA"/>
</dbReference>
<keyword evidence="6 14" id="KW-0597">Phosphoprotein</keyword>
<feature type="modified residue" description="4-aspartylphosphate" evidence="14">
    <location>
        <position position="1151"/>
    </location>
</feature>
<keyword evidence="13" id="KW-0472">Membrane</keyword>
<evidence type="ECO:0000259" key="17">
    <source>
        <dbReference type="PROSITE" id="PS50112"/>
    </source>
</evidence>
<organism evidence="19 20">
    <name type="scientific">Methylobacterium haplocladii</name>
    <dbReference type="NCBI Taxonomy" id="1176176"/>
    <lineage>
        <taxon>Bacteria</taxon>
        <taxon>Pseudomonadati</taxon>
        <taxon>Pseudomonadota</taxon>
        <taxon>Alphaproteobacteria</taxon>
        <taxon>Hyphomicrobiales</taxon>
        <taxon>Methylobacteriaceae</taxon>
        <taxon>Methylobacterium</taxon>
    </lineage>
</organism>
<dbReference type="InterPro" id="IPR013656">
    <property type="entry name" value="PAS_4"/>
</dbReference>
<dbReference type="Pfam" id="PF02518">
    <property type="entry name" value="HATPase_c"/>
    <property type="match status" value="1"/>
</dbReference>
<evidence type="ECO:0000256" key="4">
    <source>
        <dbReference type="ARBA" id="ARBA00022475"/>
    </source>
</evidence>
<dbReference type="InterPro" id="IPR000014">
    <property type="entry name" value="PAS"/>
</dbReference>
<dbReference type="Pfam" id="PF00512">
    <property type="entry name" value="HisKA"/>
    <property type="match status" value="1"/>
</dbReference>
<evidence type="ECO:0000256" key="9">
    <source>
        <dbReference type="ARBA" id="ARBA00022737"/>
    </source>
</evidence>
<evidence type="ECO:0000256" key="7">
    <source>
        <dbReference type="ARBA" id="ARBA00022679"/>
    </source>
</evidence>
<evidence type="ECO:0000256" key="5">
    <source>
        <dbReference type="ARBA" id="ARBA00022519"/>
    </source>
</evidence>
<evidence type="ECO:0000256" key="10">
    <source>
        <dbReference type="ARBA" id="ARBA00022741"/>
    </source>
</evidence>
<dbReference type="Gene3D" id="3.30.450.40">
    <property type="match status" value="1"/>
</dbReference>
<dbReference type="GO" id="GO:0006355">
    <property type="term" value="P:regulation of DNA-templated transcription"/>
    <property type="evidence" value="ECO:0007669"/>
    <property type="project" value="InterPro"/>
</dbReference>
<dbReference type="PROSITE" id="PS50112">
    <property type="entry name" value="PAS"/>
    <property type="match status" value="2"/>
</dbReference>
<dbReference type="CDD" id="cd00082">
    <property type="entry name" value="HisKA"/>
    <property type="match status" value="1"/>
</dbReference>
<comment type="subcellular location">
    <subcellularLocation>
        <location evidence="2">Cell inner membrane</location>
        <topology evidence="2">Multi-pass membrane protein</topology>
    </subcellularLocation>
</comment>
<dbReference type="InterPro" id="IPR036890">
    <property type="entry name" value="HATPase_C_sf"/>
</dbReference>
<keyword evidence="4" id="KW-1003">Cell membrane</keyword>
<keyword evidence="11" id="KW-0418">Kinase</keyword>
<evidence type="ECO:0000256" key="14">
    <source>
        <dbReference type="PROSITE-ProRule" id="PRU00169"/>
    </source>
</evidence>
<dbReference type="InterPro" id="IPR011006">
    <property type="entry name" value="CheY-like_superfamily"/>
</dbReference>
<evidence type="ECO:0000256" key="13">
    <source>
        <dbReference type="ARBA" id="ARBA00023136"/>
    </source>
</evidence>
<dbReference type="PRINTS" id="PR00344">
    <property type="entry name" value="BCTRLSENSOR"/>
</dbReference>
<feature type="domain" description="PAS" evidence="17">
    <location>
        <begin position="179"/>
        <end position="225"/>
    </location>
</feature>
<dbReference type="InterPro" id="IPR004358">
    <property type="entry name" value="Sig_transdc_His_kin-like_C"/>
</dbReference>
<comment type="catalytic activity">
    <reaction evidence="1">
        <text>ATP + protein L-histidine = ADP + protein N-phospho-L-histidine.</text>
        <dbReference type="EC" id="2.7.13.3"/>
    </reaction>
</comment>
<evidence type="ECO:0000259" key="15">
    <source>
        <dbReference type="PROSITE" id="PS50109"/>
    </source>
</evidence>
<gene>
    <name evidence="19" type="ORF">MHA02_41210</name>
</gene>
<dbReference type="Pfam" id="PF08448">
    <property type="entry name" value="PAS_4"/>
    <property type="match status" value="1"/>
</dbReference>
<evidence type="ECO:0000256" key="8">
    <source>
        <dbReference type="ARBA" id="ARBA00022692"/>
    </source>
</evidence>
<dbReference type="PROSITE" id="PS50109">
    <property type="entry name" value="HIS_KIN"/>
    <property type="match status" value="1"/>
</dbReference>
<keyword evidence="10" id="KW-0547">Nucleotide-binding</keyword>
<dbReference type="InterPro" id="IPR001789">
    <property type="entry name" value="Sig_transdc_resp-reg_receiver"/>
</dbReference>
<dbReference type="InterPro" id="IPR035965">
    <property type="entry name" value="PAS-like_dom_sf"/>
</dbReference>
<dbReference type="PROSITE" id="PS50110">
    <property type="entry name" value="RESPONSE_REGULATORY"/>
    <property type="match status" value="1"/>
</dbReference>
<dbReference type="OrthoDB" id="9796100at2"/>
<dbReference type="Pfam" id="PF08447">
    <property type="entry name" value="PAS_3"/>
    <property type="match status" value="3"/>
</dbReference>
<dbReference type="SMART" id="SM00086">
    <property type="entry name" value="PAC"/>
    <property type="match status" value="4"/>
</dbReference>
<keyword evidence="8" id="KW-0812">Transmembrane</keyword>
<name>A0A512IVI2_9HYPH</name>
<dbReference type="SMART" id="SM00065">
    <property type="entry name" value="GAF"/>
    <property type="match status" value="1"/>
</dbReference>
<dbReference type="SMART" id="SM00448">
    <property type="entry name" value="REC"/>
    <property type="match status" value="1"/>
</dbReference>
<dbReference type="SUPFAM" id="SSF55874">
    <property type="entry name" value="ATPase domain of HSP90 chaperone/DNA topoisomerase II/histidine kinase"/>
    <property type="match status" value="1"/>
</dbReference>
<dbReference type="Gene3D" id="3.30.450.20">
    <property type="entry name" value="PAS domain"/>
    <property type="match status" value="5"/>
</dbReference>
<dbReference type="GO" id="GO:0000155">
    <property type="term" value="F:phosphorelay sensor kinase activity"/>
    <property type="evidence" value="ECO:0007669"/>
    <property type="project" value="InterPro"/>
</dbReference>
<dbReference type="SUPFAM" id="SSF55781">
    <property type="entry name" value="GAF domain-like"/>
    <property type="match status" value="1"/>
</dbReference>
<evidence type="ECO:0000256" key="6">
    <source>
        <dbReference type="ARBA" id="ARBA00022553"/>
    </source>
</evidence>
<dbReference type="InterPro" id="IPR003661">
    <property type="entry name" value="HisK_dim/P_dom"/>
</dbReference>
<dbReference type="InterPro" id="IPR000700">
    <property type="entry name" value="PAS-assoc_C"/>
</dbReference>
<dbReference type="PANTHER" id="PTHR43304:SF1">
    <property type="entry name" value="PAC DOMAIN-CONTAINING PROTEIN"/>
    <property type="match status" value="1"/>
</dbReference>
<dbReference type="Gene3D" id="2.10.70.100">
    <property type="match status" value="1"/>
</dbReference>
<dbReference type="Gene3D" id="3.40.50.2300">
    <property type="match status" value="1"/>
</dbReference>
<dbReference type="PANTHER" id="PTHR43304">
    <property type="entry name" value="PHYTOCHROME-LIKE PROTEIN CPH1"/>
    <property type="match status" value="1"/>
</dbReference>
<keyword evidence="20" id="KW-1185">Reference proteome</keyword>
<dbReference type="InterPro" id="IPR036097">
    <property type="entry name" value="HisK_dim/P_sf"/>
</dbReference>
<dbReference type="EC" id="2.7.13.3" evidence="3"/>
<dbReference type="PROSITE" id="PS50113">
    <property type="entry name" value="PAC"/>
    <property type="match status" value="3"/>
</dbReference>
<dbReference type="SMART" id="SM00091">
    <property type="entry name" value="PAS"/>
    <property type="match status" value="5"/>
</dbReference>
<evidence type="ECO:0000313" key="19">
    <source>
        <dbReference type="EMBL" id="GEP01734.1"/>
    </source>
</evidence>
<dbReference type="InterPro" id="IPR001610">
    <property type="entry name" value="PAC"/>
</dbReference>
<dbReference type="InterPro" id="IPR029016">
    <property type="entry name" value="GAF-like_dom_sf"/>
</dbReference>
<dbReference type="GO" id="GO:0000166">
    <property type="term" value="F:nucleotide binding"/>
    <property type="evidence" value="ECO:0007669"/>
    <property type="project" value="UniProtKB-KW"/>
</dbReference>
<keyword evidence="12" id="KW-1133">Transmembrane helix</keyword>
<feature type="domain" description="PAC" evidence="18">
    <location>
        <begin position="380"/>
        <end position="433"/>
    </location>
</feature>
<dbReference type="SUPFAM" id="SSF52172">
    <property type="entry name" value="CheY-like"/>
    <property type="match status" value="1"/>
</dbReference>
<evidence type="ECO:0000259" key="18">
    <source>
        <dbReference type="PROSITE" id="PS50113"/>
    </source>
</evidence>
<dbReference type="Pfam" id="PF00989">
    <property type="entry name" value="PAS"/>
    <property type="match status" value="1"/>
</dbReference>
<dbReference type="InterPro" id="IPR013767">
    <property type="entry name" value="PAS_fold"/>
</dbReference>
<evidence type="ECO:0000256" key="3">
    <source>
        <dbReference type="ARBA" id="ARBA00012438"/>
    </source>
</evidence>
<evidence type="ECO:0000256" key="2">
    <source>
        <dbReference type="ARBA" id="ARBA00004429"/>
    </source>
</evidence>
<dbReference type="SUPFAM" id="SSF55785">
    <property type="entry name" value="PYP-like sensor domain (PAS domain)"/>
    <property type="match status" value="5"/>
</dbReference>
<evidence type="ECO:0000313" key="20">
    <source>
        <dbReference type="Proteomes" id="UP000321258"/>
    </source>
</evidence>
<dbReference type="InterPro" id="IPR005467">
    <property type="entry name" value="His_kinase_dom"/>
</dbReference>
<feature type="domain" description="PAS" evidence="17">
    <location>
        <begin position="718"/>
        <end position="788"/>
    </location>
</feature>
<comment type="caution">
    <text evidence="19">The sequence shown here is derived from an EMBL/GenBank/DDBJ whole genome shotgun (WGS) entry which is preliminary data.</text>
</comment>
<dbReference type="InterPro" id="IPR003018">
    <property type="entry name" value="GAF"/>
</dbReference>
<sequence length="1224" mass="133973">MTAPEDAARDPARLAALERYGILDTQAEQGFDDVVLLASRICATPVALVSLVAGDRQWFKARVGFDPCETPLSQSVCAHALGQPGLLVIPDLTADPRTRDNTLVTGEPRLRFYAGARLETPEGMPLGTLCVIDGTPRPEGLTPEQADSLQALARQVMAQMELRRSAAAREDALRRVRVADNRHRQILDSAIDYAMVTLDLDARITGWSAGAEAILGWSEAEMRGRPAHVFFTEEDVAAGIPEREMKGARERGRGNDERWHLRKDGSRFFASGEMMPLQADDGSLVGYLKILRDRTSRHLAGKALAESEARLRQAQAAGGVGLFTVDIADNVLTPTPEFCRLYGLPEQASYPATAFERLVLHEDAHLISTAETRREGGPPRDVEYRIRRPDTGEIRWIARKGEIERDASGRPVRFSGVARDVTEQRQARDALAVSEERYRTLFDTIDEGFCVIRFVDGPHGPFGDYVHVEANPAFEHHLGIPGVVGRTLRDIIPDGGADGWLKIYGDVLRSGEPVRFQREFAPNGRHLEVAAHRVEPASRREVAVLFTDITARRSAEAALRASEAVVRENVQRVQLALAAGAIIGTWFWDLPSDRFTVDEAFACAFGLDPALGREGIPLAQIVATVHPDDRAGLAEAINEAIARGGAYAHQYRTRRADGNYYWLEANGRVEHAPDGTPLSFPGVLLDVDERRAVEAERDRVAADLRTLNDTLAAQVAERTKERDRIWQVSQDMLGVADANGIWVSINPAWQRILGWDYHDIVGKSSEWLEHPDDREKTRAEVAHLAAGGLTLAFENRFRARDGGYRTLSWTAVPVDGLLYCVSRDVTLEKERAATLLQAEEALRQSQKLEAVGQLTGGVAHDFNNLLTVIKSSTDLLKRPDLADDRRVRYISAISDTVDRAAKLTGQLLAFARRQALRPEVFDAGRSVKAIGEMMGTLTGARIAVSIRVGDEPCHINADPSQFDTALVNMAVNARDAMGGEGRLDISVEAVSFVPAMRAHPAYAGDFVRIALADTGSGIPAEQVDRIFEPFFTTKGVGQGTGLGLSQVFGFAKQSGGEVMVESVVGRGTTFTLYLPRADKGAVAEEEPAPVDAVVDGRGTCVLVVEDNRDVGSFSTQTLQELGYGTHWVANGDEALATLAEKSDTYDVVFSDVVMPGMNGVELGREVRRLYPGLPVVLTSGYSHVLAQESDHGFELLQKPYSVEALSRILQRAASKPRRRRQATG</sequence>
<feature type="domain" description="Response regulatory" evidence="16">
    <location>
        <begin position="1100"/>
        <end position="1213"/>
    </location>
</feature>
<dbReference type="Pfam" id="PF00072">
    <property type="entry name" value="Response_reg"/>
    <property type="match status" value="1"/>
</dbReference>
<dbReference type="NCBIfam" id="TIGR00229">
    <property type="entry name" value="sensory_box"/>
    <property type="match status" value="4"/>
</dbReference>
<dbReference type="GO" id="GO:0005886">
    <property type="term" value="C:plasma membrane"/>
    <property type="evidence" value="ECO:0007669"/>
    <property type="project" value="UniProtKB-SubCell"/>
</dbReference>
<dbReference type="Gene3D" id="3.30.565.10">
    <property type="entry name" value="Histidine kinase-like ATPase, C-terminal domain"/>
    <property type="match status" value="1"/>
</dbReference>
<dbReference type="AlphaFoldDB" id="A0A512IVI2"/>
<dbReference type="InterPro" id="IPR013655">
    <property type="entry name" value="PAS_fold_3"/>
</dbReference>
<dbReference type="Gene3D" id="1.10.287.130">
    <property type="match status" value="1"/>
</dbReference>
<dbReference type="SMART" id="SM00388">
    <property type="entry name" value="HisKA"/>
    <property type="match status" value="1"/>
</dbReference>
<feature type="domain" description="PAC" evidence="18">
    <location>
        <begin position="647"/>
        <end position="699"/>
    </location>
</feature>
<accession>A0A512IVI2</accession>
<dbReference type="FunFam" id="2.10.70.100:FF:000001">
    <property type="entry name" value="Sensory transduction histidine kinase"/>
    <property type="match status" value="1"/>
</dbReference>
<feature type="domain" description="PAC" evidence="18">
    <location>
        <begin position="254"/>
        <end position="306"/>
    </location>
</feature>
<dbReference type="InterPro" id="IPR052162">
    <property type="entry name" value="Sensor_kinase/Photoreceptor"/>
</dbReference>
<dbReference type="SMART" id="SM00387">
    <property type="entry name" value="HATPase_c"/>
    <property type="match status" value="1"/>
</dbReference>
<protein>
    <recommendedName>
        <fullName evidence="3">histidine kinase</fullName>
        <ecNumber evidence="3">2.7.13.3</ecNumber>
    </recommendedName>
</protein>
<reference evidence="19 20" key="1">
    <citation type="submission" date="2019-07" db="EMBL/GenBank/DDBJ databases">
        <title>Whole genome shotgun sequence of Methylobacterium haplocladii NBRC 107714.</title>
        <authorList>
            <person name="Hosoyama A."/>
            <person name="Uohara A."/>
            <person name="Ohji S."/>
            <person name="Ichikawa N."/>
        </authorList>
    </citation>
    <scope>NUCLEOTIDE SEQUENCE [LARGE SCALE GENOMIC DNA]</scope>
    <source>
        <strain evidence="19 20">NBRC 107714</strain>
    </source>
</reference>
<evidence type="ECO:0000259" key="16">
    <source>
        <dbReference type="PROSITE" id="PS50110"/>
    </source>
</evidence>
<keyword evidence="9" id="KW-0677">Repeat</keyword>
<feature type="domain" description="Histidine kinase" evidence="15">
    <location>
        <begin position="857"/>
        <end position="1078"/>
    </location>
</feature>
<dbReference type="SUPFAM" id="SSF47384">
    <property type="entry name" value="Homodimeric domain of signal transducing histidine kinase"/>
    <property type="match status" value="1"/>
</dbReference>
<evidence type="ECO:0000256" key="1">
    <source>
        <dbReference type="ARBA" id="ARBA00000085"/>
    </source>
</evidence>
<dbReference type="RefSeq" id="WP_147082311.1">
    <property type="nucleotide sequence ID" value="NZ_BJZT01000049.1"/>
</dbReference>
<proteinExistence type="predicted"/>
<dbReference type="InterPro" id="IPR003594">
    <property type="entry name" value="HATPase_dom"/>
</dbReference>
<keyword evidence="5" id="KW-0997">Cell inner membrane</keyword>